<sequence length="111" mass="12410">MGGTVPGRARLMRIEHVFYSRAMSTNGAADAWSIARSRSAVPLPEPDCPARHCWVSDPADGSRRVRRPGLLLEWRRTPSGWEGRVAYAAQLREGRWALVEEWVPAASLTRV</sequence>
<reference evidence="1" key="2">
    <citation type="submission" date="2020-09" db="EMBL/GenBank/DDBJ databases">
        <authorList>
            <person name="Sun Q."/>
            <person name="Zhou Y."/>
        </authorList>
    </citation>
    <scope>NUCLEOTIDE SEQUENCE</scope>
    <source>
        <strain evidence="1">CGMCC 1.16067</strain>
    </source>
</reference>
<protein>
    <submittedName>
        <fullName evidence="1">Uncharacterized protein</fullName>
    </submittedName>
</protein>
<accession>A0A917F3P8</accession>
<evidence type="ECO:0000313" key="2">
    <source>
        <dbReference type="Proteomes" id="UP000649179"/>
    </source>
</evidence>
<comment type="caution">
    <text evidence="1">The sequence shown here is derived from an EMBL/GenBank/DDBJ whole genome shotgun (WGS) entry which is preliminary data.</text>
</comment>
<keyword evidence="2" id="KW-1185">Reference proteome</keyword>
<reference evidence="1" key="1">
    <citation type="journal article" date="2014" name="Int. J. Syst. Evol. Microbiol.">
        <title>Complete genome sequence of Corynebacterium casei LMG S-19264T (=DSM 44701T), isolated from a smear-ripened cheese.</title>
        <authorList>
            <consortium name="US DOE Joint Genome Institute (JGI-PGF)"/>
            <person name="Walter F."/>
            <person name="Albersmeier A."/>
            <person name="Kalinowski J."/>
            <person name="Ruckert C."/>
        </authorList>
    </citation>
    <scope>NUCLEOTIDE SEQUENCE</scope>
    <source>
        <strain evidence="1">CGMCC 1.16067</strain>
    </source>
</reference>
<dbReference type="AlphaFoldDB" id="A0A917F3P8"/>
<evidence type="ECO:0000313" key="1">
    <source>
        <dbReference type="EMBL" id="GGF50302.1"/>
    </source>
</evidence>
<dbReference type="Proteomes" id="UP000649179">
    <property type="component" value="Unassembled WGS sequence"/>
</dbReference>
<name>A0A917F3P8_9ACTN</name>
<proteinExistence type="predicted"/>
<organism evidence="1 2">
    <name type="scientific">Marmoricola endophyticus</name>
    <dbReference type="NCBI Taxonomy" id="2040280"/>
    <lineage>
        <taxon>Bacteria</taxon>
        <taxon>Bacillati</taxon>
        <taxon>Actinomycetota</taxon>
        <taxon>Actinomycetes</taxon>
        <taxon>Propionibacteriales</taxon>
        <taxon>Nocardioidaceae</taxon>
        <taxon>Marmoricola</taxon>
    </lineage>
</organism>
<gene>
    <name evidence="1" type="ORF">GCM10011519_25350</name>
</gene>
<dbReference type="EMBL" id="BMKQ01000001">
    <property type="protein sequence ID" value="GGF50302.1"/>
    <property type="molecule type" value="Genomic_DNA"/>
</dbReference>